<dbReference type="KEGG" id="oho:Oweho_0504"/>
<name>G8QZS6_OWEHD</name>
<dbReference type="InterPro" id="IPR036691">
    <property type="entry name" value="Endo/exonu/phosph_ase_sf"/>
</dbReference>
<evidence type="ECO:0000313" key="2">
    <source>
        <dbReference type="EMBL" id="AEV31520.1"/>
    </source>
</evidence>
<evidence type="ECO:0000259" key="1">
    <source>
        <dbReference type="Pfam" id="PF19580"/>
    </source>
</evidence>
<organism evidence="2 3">
    <name type="scientific">Owenweeksia hongkongensis (strain DSM 17368 / CIP 108786 / JCM 12287 / NRRL B-23963 / UST20020801)</name>
    <dbReference type="NCBI Taxonomy" id="926562"/>
    <lineage>
        <taxon>Bacteria</taxon>
        <taxon>Pseudomonadati</taxon>
        <taxon>Bacteroidota</taxon>
        <taxon>Flavobacteriia</taxon>
        <taxon>Flavobacteriales</taxon>
        <taxon>Owenweeksiaceae</taxon>
        <taxon>Owenweeksia</taxon>
    </lineage>
</organism>
<dbReference type="GO" id="GO:0003824">
    <property type="term" value="F:catalytic activity"/>
    <property type="evidence" value="ECO:0007669"/>
    <property type="project" value="InterPro"/>
</dbReference>
<accession>G8QZS6</accession>
<dbReference type="PANTHER" id="PTHR42834:SF1">
    <property type="entry name" value="ENDONUCLEASE_EXONUCLEASE_PHOSPHATASE FAMILY PROTEIN (AFU_ORTHOLOGUE AFUA_3G09210)"/>
    <property type="match status" value="1"/>
</dbReference>
<evidence type="ECO:0000313" key="3">
    <source>
        <dbReference type="Proteomes" id="UP000005631"/>
    </source>
</evidence>
<dbReference type="HOGENOM" id="CLU_058239_1_0_10"/>
<dbReference type="Gene3D" id="3.60.10.10">
    <property type="entry name" value="Endonuclease/exonuclease/phosphatase"/>
    <property type="match status" value="1"/>
</dbReference>
<dbReference type="Pfam" id="PF19580">
    <property type="entry name" value="Exo_endo_phos_3"/>
    <property type="match status" value="1"/>
</dbReference>
<dbReference type="STRING" id="926562.Oweho_0504"/>
<keyword evidence="3" id="KW-1185">Reference proteome</keyword>
<dbReference type="SUPFAM" id="SSF56219">
    <property type="entry name" value="DNase I-like"/>
    <property type="match status" value="1"/>
</dbReference>
<dbReference type="EMBL" id="CP003156">
    <property type="protein sequence ID" value="AEV31520.1"/>
    <property type="molecule type" value="Genomic_DNA"/>
</dbReference>
<dbReference type="PANTHER" id="PTHR42834">
    <property type="entry name" value="ENDONUCLEASE/EXONUCLEASE/PHOSPHATASE FAMILY PROTEIN (AFU_ORTHOLOGUE AFUA_3G09210)"/>
    <property type="match status" value="1"/>
</dbReference>
<sequence>MKTLHHIYWWNLENLFDEDSSSERPAWLQSRLRSELKGWTKTVLDKKLTNLTNIICQLNGGNGPDILGVCEVENKAVLEKLMIKLHAQLPRTYKVMHQDTSDGRGIDVAIIYDTQKYSDDGRQFSLEIMKRNATRNLFQVQLTTSAGNELVLIGNHWPARSAGKYESEPYRMMVGETLSYWIERVHDIKMEERGEKHPAIILMGDFNDNPYDRSLTEYLRSSGTLEKVKNSTSHIMFNMMYSFVGGDIGTYVYGNDINVLDQFIVSRSLVVDYYKYPFQVESIQIVYYPNMVKGDYNTPIRFSRPSESSYNPSGYSDHLPIELVIEEN</sequence>
<feature type="domain" description="Endonuclease/exonuclease/phosphatase" evidence="1">
    <location>
        <begin position="7"/>
        <end position="326"/>
    </location>
</feature>
<proteinExistence type="predicted"/>
<gene>
    <name evidence="2" type="ordered locus">Oweho_0504</name>
</gene>
<dbReference type="PATRIC" id="fig|926562.3.peg.515"/>
<protein>
    <submittedName>
        <fullName evidence="2">Putative extracellular nuclease</fullName>
    </submittedName>
</protein>
<reference evidence="2 3" key="1">
    <citation type="journal article" date="2012" name="Stand. Genomic Sci.">
        <title>Genome sequence of the orange-pigmented seawater bacterium Owenweeksia hongkongensis type strain (UST20020801(T)).</title>
        <authorList>
            <person name="Riedel T."/>
            <person name="Held B."/>
            <person name="Nolan M."/>
            <person name="Lucas S."/>
            <person name="Lapidus A."/>
            <person name="Tice H."/>
            <person name="Del Rio T.G."/>
            <person name="Cheng J.F."/>
            <person name="Han C."/>
            <person name="Tapia R."/>
            <person name="Goodwin L.A."/>
            <person name="Pitluck S."/>
            <person name="Liolios K."/>
            <person name="Mavromatis K."/>
            <person name="Pagani I."/>
            <person name="Ivanova N."/>
            <person name="Mikhailova N."/>
            <person name="Pati A."/>
            <person name="Chen A."/>
            <person name="Palaniappan K."/>
            <person name="Rohde M."/>
            <person name="Tindall B.J."/>
            <person name="Detter J.C."/>
            <person name="Goker M."/>
            <person name="Woyke T."/>
            <person name="Bristow J."/>
            <person name="Eisen J.A."/>
            <person name="Markowitz V."/>
            <person name="Hugenholtz P."/>
            <person name="Klenk H.P."/>
            <person name="Kyrpides N.C."/>
        </authorList>
    </citation>
    <scope>NUCLEOTIDE SEQUENCE</scope>
    <source>
        <strain evidence="3">DSM 17368 / JCM 12287 / NRRL B-23963</strain>
    </source>
</reference>
<dbReference type="RefSeq" id="WP_014200881.1">
    <property type="nucleotide sequence ID" value="NC_016599.1"/>
</dbReference>
<dbReference type="InterPro" id="IPR005135">
    <property type="entry name" value="Endo/exonuclease/phosphatase"/>
</dbReference>
<dbReference type="AlphaFoldDB" id="G8QZS6"/>
<dbReference type="OrthoDB" id="9802724at2"/>
<dbReference type="eggNOG" id="COG2374">
    <property type="taxonomic scope" value="Bacteria"/>
</dbReference>
<dbReference type="Proteomes" id="UP000005631">
    <property type="component" value="Chromosome"/>
</dbReference>